<proteinExistence type="predicted"/>
<reference evidence="3" key="2">
    <citation type="journal article" date="2018" name="BMC Genomics">
        <title>Genomic insights into host adaptation between the wheat stripe rust pathogen (Puccinia striiformis f. sp. tritici) and the barley stripe rust pathogen (Puccinia striiformis f. sp. hordei).</title>
        <authorList>
            <person name="Xia C."/>
            <person name="Wang M."/>
            <person name="Yin C."/>
            <person name="Cornejo O.E."/>
            <person name="Hulbert S.H."/>
            <person name="Chen X."/>
        </authorList>
    </citation>
    <scope>NUCLEOTIDE SEQUENCE [LARGE SCALE GENOMIC DNA]</scope>
    <source>
        <strain evidence="3">93TX-2</strain>
    </source>
</reference>
<keyword evidence="3" id="KW-1185">Reference proteome</keyword>
<name>A0A2S4WAD0_9BASI</name>
<evidence type="ECO:0000313" key="3">
    <source>
        <dbReference type="Proteomes" id="UP000238274"/>
    </source>
</evidence>
<comment type="caution">
    <text evidence="2">The sequence shown here is derived from an EMBL/GenBank/DDBJ whole genome shotgun (WGS) entry which is preliminary data.</text>
</comment>
<protein>
    <submittedName>
        <fullName evidence="2">Uncharacterized protein</fullName>
    </submittedName>
</protein>
<sequence length="59" mass="6475">MQEAVAMNMISTHGERMILAKNSGTDEPDGGTWGRLKSQRDSRQKATRWGACSNLPSNP</sequence>
<reference evidence="3" key="3">
    <citation type="journal article" date="2018" name="Mol. Plant Microbe Interact.">
        <title>Genome sequence resources for the wheat stripe rust pathogen (Puccinia striiformis f. sp. tritici) and the barley stripe rust pathogen (Puccinia striiformis f. sp. hordei).</title>
        <authorList>
            <person name="Xia C."/>
            <person name="Wang M."/>
            <person name="Yin C."/>
            <person name="Cornejo O.E."/>
            <person name="Hulbert S.H."/>
            <person name="Chen X."/>
        </authorList>
    </citation>
    <scope>NUCLEOTIDE SEQUENCE [LARGE SCALE GENOMIC DNA]</scope>
    <source>
        <strain evidence="3">93TX-2</strain>
    </source>
</reference>
<accession>A0A2S4WAD0</accession>
<gene>
    <name evidence="2" type="ORF">PSHT_05512</name>
</gene>
<reference evidence="2 3" key="1">
    <citation type="submission" date="2017-12" db="EMBL/GenBank/DDBJ databases">
        <title>Gene loss provides genomic basis for host adaptation in cereal stripe rust fungi.</title>
        <authorList>
            <person name="Xia C."/>
        </authorList>
    </citation>
    <scope>NUCLEOTIDE SEQUENCE [LARGE SCALE GENOMIC DNA]</scope>
    <source>
        <strain evidence="2 3">93TX-2</strain>
    </source>
</reference>
<evidence type="ECO:0000313" key="2">
    <source>
        <dbReference type="EMBL" id="POW18722.1"/>
    </source>
</evidence>
<dbReference type="EMBL" id="PKSM01000060">
    <property type="protein sequence ID" value="POW18722.1"/>
    <property type="molecule type" value="Genomic_DNA"/>
</dbReference>
<dbReference type="Proteomes" id="UP000238274">
    <property type="component" value="Unassembled WGS sequence"/>
</dbReference>
<dbReference type="VEuPathDB" id="FungiDB:PSHT_05512"/>
<feature type="region of interest" description="Disordered" evidence="1">
    <location>
        <begin position="19"/>
        <end position="59"/>
    </location>
</feature>
<dbReference type="AlphaFoldDB" id="A0A2S4WAD0"/>
<organism evidence="2 3">
    <name type="scientific">Puccinia striiformis</name>
    <dbReference type="NCBI Taxonomy" id="27350"/>
    <lineage>
        <taxon>Eukaryota</taxon>
        <taxon>Fungi</taxon>
        <taxon>Dikarya</taxon>
        <taxon>Basidiomycota</taxon>
        <taxon>Pucciniomycotina</taxon>
        <taxon>Pucciniomycetes</taxon>
        <taxon>Pucciniales</taxon>
        <taxon>Pucciniaceae</taxon>
        <taxon>Puccinia</taxon>
    </lineage>
</organism>
<evidence type="ECO:0000256" key="1">
    <source>
        <dbReference type="SAM" id="MobiDB-lite"/>
    </source>
</evidence>